<dbReference type="GO" id="GO:0020002">
    <property type="term" value="C:host cell plasma membrane"/>
    <property type="evidence" value="ECO:0007669"/>
    <property type="project" value="UniProtKB-SubCell"/>
</dbReference>
<gene>
    <name evidence="14" type="primary">Vif</name>
</gene>
<name>B7FCA3_SIV</name>
<keyword evidence="9" id="KW-0946">Virion</keyword>
<dbReference type="EMBL" id="AM713177">
    <property type="protein sequence ID" value="CAN86227.1"/>
    <property type="molecule type" value="Genomic_DNA"/>
</dbReference>
<dbReference type="Pfam" id="PF00559">
    <property type="entry name" value="Vif"/>
    <property type="match status" value="1"/>
</dbReference>
<sequence>MEKEWIGVPLIKISKGRFKRWAYWIAHLMQNKKASFLWGTWHTQAECFTRYLLRIPLQGHWELQIRCYWNLAPEKGWLDTMGFNIRMVYENRWETFIMPSEADVMIHSQHVDCWTQNVVRDTIRSGRLDIRNACQYHKGHAGVLTLQTLCLQVLQHEQLQGTSTYRRTSTNSRGPSRYARTLCNGKTAFPKGSPCKSISLLLATEKL</sequence>
<evidence type="ECO:0000313" key="15">
    <source>
        <dbReference type="Proteomes" id="UP000246327"/>
    </source>
</evidence>
<evidence type="ECO:0000256" key="8">
    <source>
        <dbReference type="ARBA" id="ARBA00022843"/>
    </source>
</evidence>
<keyword evidence="12" id="KW-1035">Host cytoplasm</keyword>
<evidence type="ECO:0000256" key="12">
    <source>
        <dbReference type="ARBA" id="ARBA00023200"/>
    </source>
</evidence>
<evidence type="ECO:0000256" key="11">
    <source>
        <dbReference type="ARBA" id="ARBA00023136"/>
    </source>
</evidence>
<dbReference type="GO" id="GO:0019058">
    <property type="term" value="P:viral life cycle"/>
    <property type="evidence" value="ECO:0007669"/>
    <property type="project" value="InterPro"/>
</dbReference>
<keyword evidence="6" id="KW-0945">Host-virus interaction</keyword>
<dbReference type="InterPro" id="IPR000475">
    <property type="entry name" value="Vif"/>
</dbReference>
<dbReference type="GO" id="GO:0044423">
    <property type="term" value="C:virion component"/>
    <property type="evidence" value="ECO:0007669"/>
    <property type="project" value="UniProtKB-KW"/>
</dbReference>
<comment type="subcellular location">
    <subcellularLocation>
        <location evidence="2 13">Host cell membrane</location>
        <topology evidence="2 13">Peripheral membrane protein</topology>
        <orientation evidence="2 13">Cytoplasmic side</orientation>
    </subcellularLocation>
    <subcellularLocation>
        <location evidence="13">Host cytoplasm</location>
    </subcellularLocation>
    <subcellularLocation>
        <location evidence="1 13">Virion</location>
    </subcellularLocation>
    <text evidence="13">In the cytoplasm, seems to colocalize with intermediate filament vimentin. A fraction is associated with the cytoplasmic side of cellular membranes, presumably via the interaction with Pr55Gag precursor.</text>
</comment>
<keyword evidence="8" id="KW-0832">Ubl conjugation</keyword>
<dbReference type="PRINTS" id="PR00349">
    <property type="entry name" value="VIRIONINFFCT"/>
</dbReference>
<keyword evidence="4" id="KW-1032">Host cell membrane</keyword>
<evidence type="ECO:0000256" key="1">
    <source>
        <dbReference type="ARBA" id="ARBA00004328"/>
    </source>
</evidence>
<evidence type="ECO:0000256" key="13">
    <source>
        <dbReference type="RuleBase" id="RU003341"/>
    </source>
</evidence>
<evidence type="ECO:0000256" key="3">
    <source>
        <dbReference type="ARBA" id="ARBA00006372"/>
    </source>
</evidence>
<evidence type="ECO:0000256" key="7">
    <source>
        <dbReference type="ARBA" id="ARBA00022786"/>
    </source>
</evidence>
<evidence type="ECO:0000256" key="5">
    <source>
        <dbReference type="ARBA" id="ARBA00022553"/>
    </source>
</evidence>
<organism evidence="14 15">
    <name type="scientific">Simian immunodeficiency virus</name>
    <name type="common">SIV</name>
    <dbReference type="NCBI Taxonomy" id="11723"/>
    <lineage>
        <taxon>Viruses</taxon>
        <taxon>Riboviria</taxon>
        <taxon>Pararnavirae</taxon>
        <taxon>Artverviricota</taxon>
        <taxon>Revtraviricetes</taxon>
        <taxon>Ortervirales</taxon>
        <taxon>Retroviridae</taxon>
        <taxon>Orthoretrovirinae</taxon>
        <taxon>Lentivirus</taxon>
        <taxon>Lentivirus simimdef</taxon>
    </lineage>
</organism>
<organismHost>
    <name type="scientific">Pan troglodytes</name>
    <name type="common">Chimpanzee</name>
    <dbReference type="NCBI Taxonomy" id="9598"/>
</organismHost>
<dbReference type="GO" id="GO:0030430">
    <property type="term" value="C:host cell cytoplasm"/>
    <property type="evidence" value="ECO:0007669"/>
    <property type="project" value="UniProtKB-SubCell"/>
</dbReference>
<keyword evidence="5" id="KW-0597">Phosphoprotein</keyword>
<evidence type="ECO:0000256" key="2">
    <source>
        <dbReference type="ARBA" id="ARBA00004501"/>
    </source>
</evidence>
<evidence type="ECO:0000256" key="4">
    <source>
        <dbReference type="ARBA" id="ARBA00022511"/>
    </source>
</evidence>
<dbReference type="Proteomes" id="UP000246327">
    <property type="component" value="Segment"/>
</dbReference>
<keyword evidence="11" id="KW-0472">Membrane</keyword>
<proteinExistence type="inferred from homology"/>
<evidence type="ECO:0000256" key="10">
    <source>
        <dbReference type="ARBA" id="ARBA00022870"/>
    </source>
</evidence>
<organismHost>
    <name type="scientific">Cercopithecidae</name>
    <name type="common">Old World monkeys</name>
    <dbReference type="NCBI Taxonomy" id="9527"/>
</organismHost>
<accession>B7FCA3</accession>
<evidence type="ECO:0000313" key="14">
    <source>
        <dbReference type="EMBL" id="CAN86227.1"/>
    </source>
</evidence>
<evidence type="ECO:0000256" key="9">
    <source>
        <dbReference type="ARBA" id="ARBA00022844"/>
    </source>
</evidence>
<evidence type="ECO:0000256" key="6">
    <source>
        <dbReference type="ARBA" id="ARBA00022581"/>
    </source>
</evidence>
<keyword evidence="7" id="KW-0833">Ubl conjugation pathway</keyword>
<protein>
    <recommendedName>
        <fullName evidence="13">Virion infectivity factor</fullName>
    </recommendedName>
</protein>
<comment type="similarity">
    <text evidence="3 13">Belongs to the primate lentivirus group Vif protein family.</text>
</comment>
<keyword evidence="10" id="KW-1043">Host membrane</keyword>
<reference evidence="14 15" key="1">
    <citation type="journal article" date="2009" name="J. Virol.">
        <title>Full-length genome characterization of a novel simian immunodeficiency virus lineage (SIVolc) from olive Colobus (Procolobus verus) and new SIVwrcPbb strains from Western Red Colobus (Piliocolobus badius badius) from the Tai Forest in Ivory Coast.</title>
        <authorList>
            <person name="Liegeois F."/>
            <person name="Lafay B."/>
            <person name="Formenty P."/>
            <person name="Locatelli S."/>
            <person name="Courgnaud V."/>
            <person name="Delaporte E."/>
            <person name="Peeters M."/>
        </authorList>
    </citation>
    <scope>NUCLEOTIDE SEQUENCE [LARGE SCALE GENOMIC DNA]</scope>
    <source>
        <strain evidence="14 15">SIVwrc</strain>
    </source>
</reference>